<organism evidence="3 4">
    <name type="scientific">Clostridium subterminale</name>
    <dbReference type="NCBI Taxonomy" id="1550"/>
    <lineage>
        <taxon>Bacteria</taxon>
        <taxon>Bacillati</taxon>
        <taxon>Bacillota</taxon>
        <taxon>Clostridia</taxon>
        <taxon>Eubacteriales</taxon>
        <taxon>Clostridiaceae</taxon>
        <taxon>Clostridium</taxon>
    </lineage>
</organism>
<keyword evidence="4" id="KW-1185">Reference proteome</keyword>
<dbReference type="RefSeq" id="WP_343826249.1">
    <property type="nucleotide sequence ID" value="NZ_BAAACI010000006.1"/>
</dbReference>
<reference evidence="3 4" key="1">
    <citation type="journal article" date="2019" name="Int. J. Syst. Evol. Microbiol.">
        <title>The Global Catalogue of Microorganisms (GCM) 10K type strain sequencing project: providing services to taxonomists for standard genome sequencing and annotation.</title>
        <authorList>
            <consortium name="The Broad Institute Genomics Platform"/>
            <consortium name="The Broad Institute Genome Sequencing Center for Infectious Disease"/>
            <person name="Wu L."/>
            <person name="Ma J."/>
        </authorList>
    </citation>
    <scope>NUCLEOTIDE SEQUENCE [LARGE SCALE GENOMIC DNA]</scope>
    <source>
        <strain evidence="3 4">JCM 1417</strain>
    </source>
</reference>
<evidence type="ECO:0000256" key="1">
    <source>
        <dbReference type="PROSITE-ProRule" id="PRU00409"/>
    </source>
</evidence>
<evidence type="ECO:0000313" key="3">
    <source>
        <dbReference type="EMBL" id="GAA0773253.1"/>
    </source>
</evidence>
<gene>
    <name evidence="3" type="ORF">GCM10008908_21150</name>
</gene>
<keyword evidence="1" id="KW-0067">ATP-binding</keyword>
<evidence type="ECO:0000259" key="2">
    <source>
        <dbReference type="PROSITE" id="PS50975"/>
    </source>
</evidence>
<dbReference type="InterPro" id="IPR011761">
    <property type="entry name" value="ATP-grasp"/>
</dbReference>
<accession>A0ABN1KQR7</accession>
<keyword evidence="1" id="KW-0547">Nucleotide-binding</keyword>
<dbReference type="Gene3D" id="3.30.470.20">
    <property type="entry name" value="ATP-grasp fold, B domain"/>
    <property type="match status" value="1"/>
</dbReference>
<dbReference type="Proteomes" id="UP001501047">
    <property type="component" value="Unassembled WGS sequence"/>
</dbReference>
<dbReference type="SUPFAM" id="SSF56059">
    <property type="entry name" value="Glutathione synthetase ATP-binding domain-like"/>
    <property type="match status" value="1"/>
</dbReference>
<dbReference type="EMBL" id="BAAACI010000006">
    <property type="protein sequence ID" value="GAA0773253.1"/>
    <property type="molecule type" value="Genomic_DNA"/>
</dbReference>
<sequence length="69" mass="7734">MMKLQQINFRGPIDVDVFEDKDGNLYINEMNPGFGGGYPHAYSAGVNFIDMLVKNLNGKVNEVKLSKIK</sequence>
<protein>
    <recommendedName>
        <fullName evidence="2">ATP-grasp domain-containing protein</fullName>
    </recommendedName>
</protein>
<evidence type="ECO:0000313" key="4">
    <source>
        <dbReference type="Proteomes" id="UP001501047"/>
    </source>
</evidence>
<dbReference type="PROSITE" id="PS50975">
    <property type="entry name" value="ATP_GRASP"/>
    <property type="match status" value="1"/>
</dbReference>
<name>A0ABN1KQR7_CLOSU</name>
<feature type="domain" description="ATP-grasp" evidence="2">
    <location>
        <begin position="7"/>
        <end position="57"/>
    </location>
</feature>
<proteinExistence type="predicted"/>
<comment type="caution">
    <text evidence="3">The sequence shown here is derived from an EMBL/GenBank/DDBJ whole genome shotgun (WGS) entry which is preliminary data.</text>
</comment>